<proteinExistence type="inferred from homology"/>
<dbReference type="PANTHER" id="PTHR30203:SF21">
    <property type="entry name" value="OUTER MEMBRANE COMPONENT OF MULTIDRUG EFFLUX PUMP-RELATED"/>
    <property type="match status" value="1"/>
</dbReference>
<comment type="similarity">
    <text evidence="1 2">Belongs to the outer membrane factor (OMF) (TC 1.B.17) family.</text>
</comment>
<dbReference type="InterPro" id="IPR003423">
    <property type="entry name" value="OMP_efflux"/>
</dbReference>
<comment type="caution">
    <text evidence="3">The sequence shown here is derived from an EMBL/GenBank/DDBJ whole genome shotgun (WGS) entry which is preliminary data.</text>
</comment>
<dbReference type="SUPFAM" id="SSF56954">
    <property type="entry name" value="Outer membrane efflux proteins (OEP)"/>
    <property type="match status" value="1"/>
</dbReference>
<comment type="subcellular location">
    <subcellularLocation>
        <location evidence="2">Cell membrane</location>
        <topology evidence="2">Lipid-anchor</topology>
    </subcellularLocation>
</comment>
<dbReference type="NCBIfam" id="TIGR01845">
    <property type="entry name" value="outer_NodT"/>
    <property type="match status" value="1"/>
</dbReference>
<reference evidence="3 4" key="1">
    <citation type="journal article" date="2022" name="Arch. Microbiol.">
        <title>Paraburkholderia bengalensis sp. nov. isolated from roots of Oryza sativa, IR64.</title>
        <authorList>
            <person name="Nag P."/>
            <person name="Mondal N."/>
            <person name="Sarkar J."/>
            <person name="Das S."/>
        </authorList>
    </citation>
    <scope>NUCLEOTIDE SEQUENCE [LARGE SCALE GENOMIC DNA]</scope>
    <source>
        <strain evidence="3 4">IR64_4_BI</strain>
    </source>
</reference>
<keyword evidence="4" id="KW-1185">Reference proteome</keyword>
<gene>
    <name evidence="3" type="ORF">H3V53_21270</name>
</gene>
<dbReference type="EMBL" id="JACFYJ010000036">
    <property type="protein sequence ID" value="MEI5999642.1"/>
    <property type="molecule type" value="Genomic_DNA"/>
</dbReference>
<evidence type="ECO:0000313" key="3">
    <source>
        <dbReference type="EMBL" id="MEI5999642.1"/>
    </source>
</evidence>
<keyword evidence="2" id="KW-0812">Transmembrane</keyword>
<dbReference type="PROSITE" id="PS51257">
    <property type="entry name" value="PROKAR_LIPOPROTEIN"/>
    <property type="match status" value="1"/>
</dbReference>
<organism evidence="3 4">
    <name type="scientific">Paraburkholderia bengalensis</name>
    <dbReference type="NCBI Taxonomy" id="2747562"/>
    <lineage>
        <taxon>Bacteria</taxon>
        <taxon>Pseudomonadati</taxon>
        <taxon>Pseudomonadota</taxon>
        <taxon>Betaproteobacteria</taxon>
        <taxon>Burkholderiales</taxon>
        <taxon>Burkholderiaceae</taxon>
        <taxon>Paraburkholderia</taxon>
    </lineage>
</organism>
<dbReference type="InterPro" id="IPR010131">
    <property type="entry name" value="MdtP/NodT-like"/>
</dbReference>
<name>A0ABU8IVG7_9BURK</name>
<keyword evidence="2" id="KW-0472">Membrane</keyword>
<dbReference type="PANTHER" id="PTHR30203">
    <property type="entry name" value="OUTER MEMBRANE CATION EFFLUX PROTEIN"/>
    <property type="match status" value="1"/>
</dbReference>
<evidence type="ECO:0000256" key="2">
    <source>
        <dbReference type="RuleBase" id="RU362097"/>
    </source>
</evidence>
<keyword evidence="2" id="KW-1134">Transmembrane beta strand</keyword>
<protein>
    <submittedName>
        <fullName evidence="3">TolC family protein</fullName>
    </submittedName>
</protein>
<keyword evidence="2" id="KW-0449">Lipoprotein</keyword>
<dbReference type="Gene3D" id="2.20.200.10">
    <property type="entry name" value="Outer membrane efflux proteins (OEP)"/>
    <property type="match status" value="1"/>
</dbReference>
<evidence type="ECO:0000313" key="4">
    <source>
        <dbReference type="Proteomes" id="UP001386437"/>
    </source>
</evidence>
<sequence>MVGARMLSVAGLGVALAGCAELGPDYQIPPQASVNAPAANGAFLSGGLAVSNAPLPDQWWHLFDDPVLDGLIEKTLAGNTDLRVAQANLERSDALLAEVRSRRDISIVADVETSYTQQSAQAVLSHVQPPRHGIYNVGITMSYDLDLFGAIRRGIEAASAENEAAVAARDLARINVAAETARAYSDLCNAGNQIDVVQHAIVIQEQSLSLTQQLITNGRIAPFEEERQRSPIEVNRSLLAPLRARQQNAAFRLATLMGLPPGQYDRSLLACHTPLKLRTPLPTGDGQALLKRRPDVRAAERRLAAASAEIGVVTAELYPDIRLGASIGSTGALTNAFSPLTNRFAIGPQITWDLHRSAIRDRIAAAQAHDRASLAYFDGVVLTALRETEASLDTYAATLDRLDHLEAARDEALRVSQRTEQLRRGGKVGGLVALDAQRAWVIAEIAVSLTQEDVNNNQITAFLALGGGWR</sequence>
<dbReference type="Proteomes" id="UP001386437">
    <property type="component" value="Unassembled WGS sequence"/>
</dbReference>
<dbReference type="Gene3D" id="1.20.1600.10">
    <property type="entry name" value="Outer membrane efflux proteins (OEP)"/>
    <property type="match status" value="1"/>
</dbReference>
<keyword evidence="2" id="KW-0564">Palmitate</keyword>
<dbReference type="Pfam" id="PF02321">
    <property type="entry name" value="OEP"/>
    <property type="match status" value="2"/>
</dbReference>
<evidence type="ECO:0000256" key="1">
    <source>
        <dbReference type="ARBA" id="ARBA00007613"/>
    </source>
</evidence>
<accession>A0ABU8IVG7</accession>